<reference evidence="5 6" key="2">
    <citation type="submission" date="2020-02" db="EMBL/GenBank/DDBJ databases">
        <title>Candidatus Galacturonibacter soehngenii shows hetero-acetogenic catabolism of galacturonic acid but lacks a canonical carbon monoxide dehydrogenase/acetyl-CoA synthase complex.</title>
        <authorList>
            <person name="Diender M."/>
            <person name="Stouten G.R."/>
            <person name="Petersen J.F."/>
            <person name="Nielsen P.H."/>
            <person name="Dueholm M.S."/>
            <person name="Pronk J.T."/>
            <person name="Van Loosdrecht M.C.M."/>
        </authorList>
    </citation>
    <scope>NUCLEOTIDE SEQUENCE [LARGE SCALE GENOMIC DNA]</scope>
    <source>
        <strain evidence="5">GalUA</strain>
    </source>
</reference>
<dbReference type="RefSeq" id="WP_151147215.1">
    <property type="nucleotide sequence ID" value="NZ_WAGX01000007.1"/>
</dbReference>
<dbReference type="GO" id="GO:0030313">
    <property type="term" value="C:cell envelope"/>
    <property type="evidence" value="ECO:0007669"/>
    <property type="project" value="UniProtKB-SubCell"/>
</dbReference>
<evidence type="ECO:0000313" key="6">
    <source>
        <dbReference type="Proteomes" id="UP000461768"/>
    </source>
</evidence>
<feature type="domain" description="Periplasmic binding protein" evidence="4">
    <location>
        <begin position="36"/>
        <end position="277"/>
    </location>
</feature>
<sequence length="316" mass="36055">MKRVSWIVVGVCFLSLFLIISSQVYSEKQTKSSKQISVILYGNNIDRWQSLKQGMEQAGKDYEGEVNYVLMSLEHDKEEQLSLIQREIDNHADAVIIAANDSSMDLSSIRLPSKKYPILCVESGVDNQDIALVSADNYKMGESLAMEVIDHENEIAKIAIVMNHQQRDSVKARYEGFYNKIVEKFDNFTFWRSEKGENRAIIFAQRELTQEAVDVVVALDNSSLEAVIDATLNLNKNVKIYGIANSDKAVYYLDNGKVKTLVYQDEFSIGYISVKSILDGTTYKKEKMSHYIKYHVVDDTTLYLPENQHVLFPFVK</sequence>
<dbReference type="Proteomes" id="UP000461768">
    <property type="component" value="Unassembled WGS sequence"/>
</dbReference>
<dbReference type="AlphaFoldDB" id="A0A7V7QI44"/>
<dbReference type="Gene3D" id="3.40.50.2300">
    <property type="match status" value="2"/>
</dbReference>
<evidence type="ECO:0000259" key="4">
    <source>
        <dbReference type="Pfam" id="PF13407"/>
    </source>
</evidence>
<evidence type="ECO:0000256" key="1">
    <source>
        <dbReference type="ARBA" id="ARBA00004196"/>
    </source>
</evidence>
<keyword evidence="3" id="KW-0732">Signal</keyword>
<reference evidence="5 6" key="1">
    <citation type="submission" date="2019-09" db="EMBL/GenBank/DDBJ databases">
        <authorList>
            <person name="Valk L.C."/>
        </authorList>
    </citation>
    <scope>NUCLEOTIDE SEQUENCE [LARGE SCALE GENOMIC DNA]</scope>
    <source>
        <strain evidence="5">GalUA</strain>
    </source>
</reference>
<proteinExistence type="inferred from homology"/>
<accession>A0A7V7QI44</accession>
<protein>
    <submittedName>
        <fullName evidence="5">Sugar ABC transporter substrate-binding protein</fullName>
    </submittedName>
</protein>
<dbReference type="GO" id="GO:0030246">
    <property type="term" value="F:carbohydrate binding"/>
    <property type="evidence" value="ECO:0007669"/>
    <property type="project" value="UniProtKB-ARBA"/>
</dbReference>
<comment type="similarity">
    <text evidence="2">Belongs to the bacterial solute-binding protein 2 family.</text>
</comment>
<dbReference type="OrthoDB" id="1771098at2"/>
<comment type="subcellular location">
    <subcellularLocation>
        <location evidence="1">Cell envelope</location>
    </subcellularLocation>
</comment>
<comment type="caution">
    <text evidence="5">The sequence shown here is derived from an EMBL/GenBank/DDBJ whole genome shotgun (WGS) entry which is preliminary data.</text>
</comment>
<dbReference type="SUPFAM" id="SSF53822">
    <property type="entry name" value="Periplasmic binding protein-like I"/>
    <property type="match status" value="1"/>
</dbReference>
<dbReference type="EMBL" id="WAGX01000007">
    <property type="protein sequence ID" value="KAB1435740.1"/>
    <property type="molecule type" value="Genomic_DNA"/>
</dbReference>
<evidence type="ECO:0000313" key="5">
    <source>
        <dbReference type="EMBL" id="KAB1435740.1"/>
    </source>
</evidence>
<evidence type="ECO:0000256" key="3">
    <source>
        <dbReference type="ARBA" id="ARBA00022729"/>
    </source>
</evidence>
<dbReference type="Pfam" id="PF13407">
    <property type="entry name" value="Peripla_BP_4"/>
    <property type="match status" value="1"/>
</dbReference>
<organism evidence="5 6">
    <name type="scientific">Candidatus Galacturonatibacter soehngenii</name>
    <dbReference type="NCBI Taxonomy" id="2307010"/>
    <lineage>
        <taxon>Bacteria</taxon>
        <taxon>Bacillati</taxon>
        <taxon>Bacillota</taxon>
        <taxon>Clostridia</taxon>
        <taxon>Lachnospirales</taxon>
        <taxon>Lachnospiraceae</taxon>
        <taxon>Candidatus Galacturonatibacter</taxon>
    </lineage>
</organism>
<dbReference type="PANTHER" id="PTHR46847:SF1">
    <property type="entry name" value="D-ALLOSE-BINDING PERIPLASMIC PROTEIN-RELATED"/>
    <property type="match status" value="1"/>
</dbReference>
<gene>
    <name evidence="5" type="ORF">F7O84_15265</name>
</gene>
<keyword evidence="6" id="KW-1185">Reference proteome</keyword>
<dbReference type="InterPro" id="IPR025997">
    <property type="entry name" value="SBP_2_dom"/>
</dbReference>
<dbReference type="InterPro" id="IPR028082">
    <property type="entry name" value="Peripla_BP_I"/>
</dbReference>
<evidence type="ECO:0000256" key="2">
    <source>
        <dbReference type="ARBA" id="ARBA00007639"/>
    </source>
</evidence>
<name>A0A7V7QI44_9FIRM</name>
<dbReference type="PANTHER" id="PTHR46847">
    <property type="entry name" value="D-ALLOSE-BINDING PERIPLASMIC PROTEIN-RELATED"/>
    <property type="match status" value="1"/>
</dbReference>